<comment type="cofactor">
    <cofactor evidence="1 6">
        <name>heme</name>
        <dbReference type="ChEBI" id="CHEBI:30413"/>
    </cofactor>
</comment>
<dbReference type="CDD" id="cd11060">
    <property type="entry name" value="CYP57A1-like"/>
    <property type="match status" value="1"/>
</dbReference>
<dbReference type="GO" id="GO:0016705">
    <property type="term" value="F:oxidoreductase activity, acting on paired donors, with incorporation or reduction of molecular oxygen"/>
    <property type="evidence" value="ECO:0007669"/>
    <property type="project" value="InterPro"/>
</dbReference>
<dbReference type="EMBL" id="JAULSV010000001">
    <property type="protein sequence ID" value="KAK0654807.1"/>
    <property type="molecule type" value="Genomic_DNA"/>
</dbReference>
<dbReference type="SUPFAM" id="SSF48264">
    <property type="entry name" value="Cytochrome P450"/>
    <property type="match status" value="1"/>
</dbReference>
<sequence>QSEFYPVQIQVAKGEVLQSLFGTTDQDYHAKLRRMVSNGFSMSNIAQYEVRVSETVQRLFAAAGRVCDLKLWLQYFAFDVITEVTYSRRVGFIDRFDVDGIIAWLDKLLDYSAPVGQMPILDKLLVKNPILRFLSKHGWIDNSSGAASFSKARMAERLAEIKQRRASGETEISDRAELLTMFLKTQRDDKTGFFNDSRILTMATSLTVAGSDTTAISLSALFYHLLHNPTCLHRPEDDISEAIRSGLISAFPHEEEKGGVISWADAQKLPYLDACIKETYRVHPAISLNLERVTPPGGIEICGKMIPGGTIVGCNPWVIQRRPEIFGEDVETYRPERWLVDERADLDAKRNQLREINAAMLHFGAGSRTCLGKHIAILEMYKLVPSLLMRFNLELVTDKQWDLRNVWFLKPVTFDVKIKKKAKKAAH</sequence>
<dbReference type="AlphaFoldDB" id="A0AA39YNF9"/>
<evidence type="ECO:0000256" key="4">
    <source>
        <dbReference type="ARBA" id="ARBA00022723"/>
    </source>
</evidence>
<protein>
    <submittedName>
        <fullName evidence="8">Cytochrome P450</fullName>
    </submittedName>
</protein>
<evidence type="ECO:0000313" key="9">
    <source>
        <dbReference type="Proteomes" id="UP001174936"/>
    </source>
</evidence>
<keyword evidence="4 6" id="KW-0479">Metal-binding</keyword>
<keyword evidence="5 6" id="KW-0408">Iron</keyword>
<evidence type="ECO:0000256" key="3">
    <source>
        <dbReference type="ARBA" id="ARBA00022617"/>
    </source>
</evidence>
<dbReference type="InterPro" id="IPR036396">
    <property type="entry name" value="Cyt_P450_sf"/>
</dbReference>
<dbReference type="PANTHER" id="PTHR24305">
    <property type="entry name" value="CYTOCHROME P450"/>
    <property type="match status" value="1"/>
</dbReference>
<dbReference type="Proteomes" id="UP001174936">
    <property type="component" value="Unassembled WGS sequence"/>
</dbReference>
<keyword evidence="7" id="KW-0503">Monooxygenase</keyword>
<feature type="binding site" description="axial binding residue" evidence="6">
    <location>
        <position position="370"/>
    </location>
    <ligand>
        <name>heme</name>
        <dbReference type="ChEBI" id="CHEBI:30413"/>
    </ligand>
    <ligandPart>
        <name>Fe</name>
        <dbReference type="ChEBI" id="CHEBI:18248"/>
    </ligandPart>
</feature>
<dbReference type="InterPro" id="IPR050121">
    <property type="entry name" value="Cytochrome_P450_monoxygenase"/>
</dbReference>
<dbReference type="PANTHER" id="PTHR24305:SF232">
    <property type="entry name" value="P450, PUTATIVE (EUROFUNG)-RELATED"/>
    <property type="match status" value="1"/>
</dbReference>
<evidence type="ECO:0000256" key="6">
    <source>
        <dbReference type="PIRSR" id="PIRSR602401-1"/>
    </source>
</evidence>
<keyword evidence="7" id="KW-0560">Oxidoreductase</keyword>
<evidence type="ECO:0000256" key="1">
    <source>
        <dbReference type="ARBA" id="ARBA00001971"/>
    </source>
</evidence>
<dbReference type="InterPro" id="IPR017972">
    <property type="entry name" value="Cyt_P450_CS"/>
</dbReference>
<dbReference type="InterPro" id="IPR002401">
    <property type="entry name" value="Cyt_P450_E_grp-I"/>
</dbReference>
<feature type="non-terminal residue" evidence="8">
    <location>
        <position position="1"/>
    </location>
</feature>
<dbReference type="PRINTS" id="PR00463">
    <property type="entry name" value="EP450I"/>
</dbReference>
<dbReference type="GO" id="GO:0020037">
    <property type="term" value="F:heme binding"/>
    <property type="evidence" value="ECO:0007669"/>
    <property type="project" value="InterPro"/>
</dbReference>
<name>A0AA39YNF9_9PEZI</name>
<keyword evidence="3 6" id="KW-0349">Heme</keyword>
<dbReference type="PRINTS" id="PR00385">
    <property type="entry name" value="P450"/>
</dbReference>
<dbReference type="Pfam" id="PF00067">
    <property type="entry name" value="p450"/>
    <property type="match status" value="1"/>
</dbReference>
<keyword evidence="9" id="KW-1185">Reference proteome</keyword>
<organism evidence="8 9">
    <name type="scientific">Cercophora newfieldiana</name>
    <dbReference type="NCBI Taxonomy" id="92897"/>
    <lineage>
        <taxon>Eukaryota</taxon>
        <taxon>Fungi</taxon>
        <taxon>Dikarya</taxon>
        <taxon>Ascomycota</taxon>
        <taxon>Pezizomycotina</taxon>
        <taxon>Sordariomycetes</taxon>
        <taxon>Sordariomycetidae</taxon>
        <taxon>Sordariales</taxon>
        <taxon>Lasiosphaeriaceae</taxon>
        <taxon>Cercophora</taxon>
    </lineage>
</organism>
<reference evidence="8" key="1">
    <citation type="submission" date="2023-06" db="EMBL/GenBank/DDBJ databases">
        <title>Genome-scale phylogeny and comparative genomics of the fungal order Sordariales.</title>
        <authorList>
            <consortium name="Lawrence Berkeley National Laboratory"/>
            <person name="Hensen N."/>
            <person name="Bonometti L."/>
            <person name="Westerberg I."/>
            <person name="Brannstrom I.O."/>
            <person name="Guillou S."/>
            <person name="Cros-Aarteil S."/>
            <person name="Calhoun S."/>
            <person name="Haridas S."/>
            <person name="Kuo A."/>
            <person name="Mondo S."/>
            <person name="Pangilinan J."/>
            <person name="Riley R."/>
            <person name="Labutti K."/>
            <person name="Andreopoulos B."/>
            <person name="Lipzen A."/>
            <person name="Chen C."/>
            <person name="Yanf M."/>
            <person name="Daum C."/>
            <person name="Ng V."/>
            <person name="Clum A."/>
            <person name="Steindorff A."/>
            <person name="Ohm R."/>
            <person name="Martin F."/>
            <person name="Silar P."/>
            <person name="Natvig D."/>
            <person name="Lalanne C."/>
            <person name="Gautier V."/>
            <person name="Ament-Velasquez S.L."/>
            <person name="Kruys A."/>
            <person name="Hutchinson M.I."/>
            <person name="Powell A.J."/>
            <person name="Barry K."/>
            <person name="Miller A.N."/>
            <person name="Grigoriev I.V."/>
            <person name="Debuchy R."/>
            <person name="Gladieux P."/>
            <person name="Thoren M.H."/>
            <person name="Johannesson H."/>
        </authorList>
    </citation>
    <scope>NUCLEOTIDE SEQUENCE</scope>
    <source>
        <strain evidence="8">SMH2532-1</strain>
    </source>
</reference>
<comment type="similarity">
    <text evidence="2 7">Belongs to the cytochrome P450 family.</text>
</comment>
<dbReference type="PROSITE" id="PS00086">
    <property type="entry name" value="CYTOCHROME_P450"/>
    <property type="match status" value="1"/>
</dbReference>
<evidence type="ECO:0000256" key="5">
    <source>
        <dbReference type="ARBA" id="ARBA00023004"/>
    </source>
</evidence>
<dbReference type="GO" id="GO:0004497">
    <property type="term" value="F:monooxygenase activity"/>
    <property type="evidence" value="ECO:0007669"/>
    <property type="project" value="UniProtKB-KW"/>
</dbReference>
<evidence type="ECO:0000256" key="2">
    <source>
        <dbReference type="ARBA" id="ARBA00010617"/>
    </source>
</evidence>
<dbReference type="InterPro" id="IPR001128">
    <property type="entry name" value="Cyt_P450"/>
</dbReference>
<comment type="caution">
    <text evidence="8">The sequence shown here is derived from an EMBL/GenBank/DDBJ whole genome shotgun (WGS) entry which is preliminary data.</text>
</comment>
<dbReference type="GO" id="GO:0005506">
    <property type="term" value="F:iron ion binding"/>
    <property type="evidence" value="ECO:0007669"/>
    <property type="project" value="InterPro"/>
</dbReference>
<evidence type="ECO:0000256" key="7">
    <source>
        <dbReference type="RuleBase" id="RU000461"/>
    </source>
</evidence>
<evidence type="ECO:0000313" key="8">
    <source>
        <dbReference type="EMBL" id="KAK0654807.1"/>
    </source>
</evidence>
<accession>A0AA39YNF9</accession>
<gene>
    <name evidence="8" type="ORF">B0T16DRAFT_498062</name>
</gene>
<dbReference type="Gene3D" id="1.10.630.10">
    <property type="entry name" value="Cytochrome P450"/>
    <property type="match status" value="1"/>
</dbReference>
<proteinExistence type="inferred from homology"/>